<accession>A0A3S0QFK9</accession>
<proteinExistence type="predicted"/>
<dbReference type="AlphaFoldDB" id="A0A3S0QFK9"/>
<sequence length="104" mass="11370">METDVPGHTADLRTAVLEKISSPRKAFCKPELSKIPERRDELNFQTKISNLTDKAMSGAASLQILNAETNEDISSSSELAQPCRILTSKIPETPWSAGRSNAVQ</sequence>
<gene>
    <name evidence="1" type="ORF">EJ377_18180</name>
</gene>
<comment type="caution">
    <text evidence="1">The sequence shown here is derived from an EMBL/GenBank/DDBJ whole genome shotgun (WGS) entry which is preliminary data.</text>
</comment>
<name>A0A3S0QFK9_9FLAO</name>
<dbReference type="Proteomes" id="UP000276953">
    <property type="component" value="Unassembled WGS sequence"/>
</dbReference>
<evidence type="ECO:0000313" key="1">
    <source>
        <dbReference type="EMBL" id="RTZ46304.1"/>
    </source>
</evidence>
<organism evidence="1 2">
    <name type="scientific">Chryseobacterium arthrosphaerae</name>
    <dbReference type="NCBI Taxonomy" id="651561"/>
    <lineage>
        <taxon>Bacteria</taxon>
        <taxon>Pseudomonadati</taxon>
        <taxon>Bacteroidota</taxon>
        <taxon>Flavobacteriia</taxon>
        <taxon>Flavobacteriales</taxon>
        <taxon>Weeksellaceae</taxon>
        <taxon>Chryseobacterium group</taxon>
        <taxon>Chryseobacterium</taxon>
    </lineage>
</organism>
<protein>
    <submittedName>
        <fullName evidence="1">Uncharacterized protein</fullName>
    </submittedName>
</protein>
<dbReference type="EMBL" id="RYFC01000003">
    <property type="protein sequence ID" value="RTZ46304.1"/>
    <property type="molecule type" value="Genomic_DNA"/>
</dbReference>
<evidence type="ECO:0000313" key="2">
    <source>
        <dbReference type="Proteomes" id="UP000276953"/>
    </source>
</evidence>
<reference evidence="1 2" key="1">
    <citation type="submission" date="2018-12" db="EMBL/GenBank/DDBJ databases">
        <title>Draft Genome Sequence of Chryseobacterium arthrosphaerae strain ED882-96 Isolated from the Blood of a Patient with Liver Cirrhosis in Taiwan.</title>
        <authorList>
            <person name="Lin J.-N."/>
            <person name="Lai C.-H."/>
            <person name="Yang C.-H."/>
            <person name="Huang Y.-H."/>
        </authorList>
    </citation>
    <scope>NUCLEOTIDE SEQUENCE [LARGE SCALE GENOMIC DNA]</scope>
    <source>
        <strain evidence="1 2">ED882-96</strain>
    </source>
</reference>